<feature type="transmembrane region" description="Helical" evidence="1">
    <location>
        <begin position="6"/>
        <end position="28"/>
    </location>
</feature>
<dbReference type="EMBL" id="DSEU01000030">
    <property type="protein sequence ID" value="HEM66779.1"/>
    <property type="molecule type" value="Genomic_DNA"/>
</dbReference>
<accession>A0A7J2U2J1</accession>
<reference evidence="2" key="1">
    <citation type="journal article" date="2020" name="mSystems">
        <title>Genome- and Community-Level Interaction Insights into Carbon Utilization and Element Cycling Functions of Hydrothermarchaeota in Hydrothermal Sediment.</title>
        <authorList>
            <person name="Zhou Z."/>
            <person name="Liu Y."/>
            <person name="Xu W."/>
            <person name="Pan J."/>
            <person name="Luo Z.H."/>
            <person name="Li M."/>
        </authorList>
    </citation>
    <scope>NUCLEOTIDE SEQUENCE [LARGE SCALE GENOMIC DNA]</scope>
    <source>
        <strain evidence="2">SpSt-125</strain>
    </source>
</reference>
<keyword evidence="1" id="KW-0812">Transmembrane</keyword>
<dbReference type="AlphaFoldDB" id="A0A7J2U2J1"/>
<keyword evidence="1" id="KW-1133">Transmembrane helix</keyword>
<keyword evidence="1" id="KW-0472">Membrane</keyword>
<organism evidence="2">
    <name type="scientific">Ignisphaera aggregans</name>
    <dbReference type="NCBI Taxonomy" id="334771"/>
    <lineage>
        <taxon>Archaea</taxon>
        <taxon>Thermoproteota</taxon>
        <taxon>Thermoprotei</taxon>
        <taxon>Desulfurococcales</taxon>
        <taxon>Desulfurococcaceae</taxon>
        <taxon>Ignisphaera</taxon>
    </lineage>
</organism>
<sequence length="209" mass="23409">MNKLTLIAIIVVAIVVAAAIAIVVPMLYKQRATLVQCPGKDNTMFIVYYSIPPNETIFKYLSTSISNVIASNTSGAINITFSICSVRYGDLSENLRADLSNRTVFPIIGIYTSKNIAEAVIAQQLFNSYGNYYIVKENLTRAIYAYLAYYGLSVLKEPRAFVEILRLPKLFANETPIIGSPNAKYYLVIYEDIHCRSPESGYLWCFKVV</sequence>
<evidence type="ECO:0000256" key="1">
    <source>
        <dbReference type="SAM" id="Phobius"/>
    </source>
</evidence>
<comment type="caution">
    <text evidence="2">The sequence shown here is derived from an EMBL/GenBank/DDBJ whole genome shotgun (WGS) entry which is preliminary data.</text>
</comment>
<gene>
    <name evidence="2" type="ORF">ENO26_04320</name>
</gene>
<name>A0A7J2U2J1_9CREN</name>
<protein>
    <submittedName>
        <fullName evidence="2">Uncharacterized protein</fullName>
    </submittedName>
</protein>
<evidence type="ECO:0000313" key="2">
    <source>
        <dbReference type="EMBL" id="HEM66779.1"/>
    </source>
</evidence>
<proteinExistence type="predicted"/>